<evidence type="ECO:0000313" key="2">
    <source>
        <dbReference type="Proteomes" id="UP000250443"/>
    </source>
</evidence>
<reference evidence="1 2" key="1">
    <citation type="submission" date="2018-06" db="EMBL/GenBank/DDBJ databases">
        <authorList>
            <consortium name="Pathogen Informatics"/>
            <person name="Doyle S."/>
        </authorList>
    </citation>
    <scope>NUCLEOTIDE SEQUENCE [LARGE SCALE GENOMIC DNA]</scope>
    <source>
        <strain evidence="1 2">NCTC11842</strain>
    </source>
</reference>
<protein>
    <submittedName>
        <fullName evidence="1">Uncharacterized protein</fullName>
    </submittedName>
</protein>
<sequence>MTLGLFNFCDTGGLTVWILCYALCHSVDIHPALKRGNSC</sequence>
<dbReference type="EMBL" id="UAUF01000010">
    <property type="protein sequence ID" value="SPZ05159.1"/>
    <property type="molecule type" value="Genomic_DNA"/>
</dbReference>
<gene>
    <name evidence="1" type="ORF">NCTC11842_01622</name>
</gene>
<evidence type="ECO:0000313" key="1">
    <source>
        <dbReference type="EMBL" id="SPZ05159.1"/>
    </source>
</evidence>
<dbReference type="AlphaFoldDB" id="A0A2X2EAG4"/>
<name>A0A2X2EAG4_PSELU</name>
<proteinExistence type="predicted"/>
<dbReference type="Proteomes" id="UP000250443">
    <property type="component" value="Unassembled WGS sequence"/>
</dbReference>
<organism evidence="1 2">
    <name type="scientific">Pseudomonas luteola</name>
    <dbReference type="NCBI Taxonomy" id="47886"/>
    <lineage>
        <taxon>Bacteria</taxon>
        <taxon>Pseudomonadati</taxon>
        <taxon>Pseudomonadota</taxon>
        <taxon>Gammaproteobacteria</taxon>
        <taxon>Pseudomonadales</taxon>
        <taxon>Pseudomonadaceae</taxon>
        <taxon>Pseudomonas</taxon>
    </lineage>
</organism>
<accession>A0A2X2EAG4</accession>